<evidence type="ECO:0000259" key="6">
    <source>
        <dbReference type="PROSITE" id="PS51898"/>
    </source>
</evidence>
<evidence type="ECO:0000256" key="3">
    <source>
        <dbReference type="ARBA" id="ARBA00023125"/>
    </source>
</evidence>
<accession>A0ABM8Q3F8</accession>
<dbReference type="CDD" id="cd01189">
    <property type="entry name" value="INT_ICEBs1_C_like"/>
    <property type="match status" value="1"/>
</dbReference>
<dbReference type="Pfam" id="PF00589">
    <property type="entry name" value="Phage_integrase"/>
    <property type="match status" value="1"/>
</dbReference>
<dbReference type="InterPro" id="IPR011010">
    <property type="entry name" value="DNA_brk_join_enz"/>
</dbReference>
<dbReference type="EMBL" id="CAJHOF010000002">
    <property type="protein sequence ID" value="CAD7287290.1"/>
    <property type="molecule type" value="Genomic_DNA"/>
</dbReference>
<evidence type="ECO:0000259" key="7">
    <source>
        <dbReference type="PROSITE" id="PS51900"/>
    </source>
</evidence>
<dbReference type="InterPro" id="IPR002104">
    <property type="entry name" value="Integrase_catalytic"/>
</dbReference>
<evidence type="ECO:0000256" key="4">
    <source>
        <dbReference type="ARBA" id="ARBA00023172"/>
    </source>
</evidence>
<organism evidence="8 9">
    <name type="scientific">Campylobacter majalis</name>
    <dbReference type="NCBI Taxonomy" id="2790656"/>
    <lineage>
        <taxon>Bacteria</taxon>
        <taxon>Pseudomonadati</taxon>
        <taxon>Campylobacterota</taxon>
        <taxon>Epsilonproteobacteria</taxon>
        <taxon>Campylobacterales</taxon>
        <taxon>Campylobacteraceae</taxon>
        <taxon>Campylobacter</taxon>
    </lineage>
</organism>
<dbReference type="InterPro" id="IPR004107">
    <property type="entry name" value="Integrase_SAM-like_N"/>
</dbReference>
<sequence length="297" mass="34594">MTFKHYADLYLKFGKTEWKLSTYCKNKGIVKNRLNVFFDYDIDKINASMIKEFICSIDDVGLKSKKHYISSLSSIFKLALDDEVINKNPLIHIKTIKSPKKEIEPFNADEVHAILNLAKLHQSLNFYLFLSIGFFTGMRTGEILALKLKDINLNNGVIYVNATRSRFGESSPKTELSRRVVPIIDDLEPILIKAFKSFKFRSSDDYALLNSNLKPYRDTEIFTKRFKTILACLNIKYRRLYTMRHTYATNMLRANLVSPLELSYLLGHSTPKMIYDVYVKYINKNLDSFNRSIKIYN</sequence>
<gene>
    <name evidence="8" type="primary">intQ_1</name>
    <name evidence="8" type="ORF">LMG7974_00221</name>
</gene>
<evidence type="ECO:0000313" key="8">
    <source>
        <dbReference type="EMBL" id="CAD7287290.1"/>
    </source>
</evidence>
<dbReference type="RefSeq" id="WP_229932050.1">
    <property type="nucleotide sequence ID" value="NZ_CAJHOF010000002.1"/>
</dbReference>
<dbReference type="PANTHER" id="PTHR30349:SF64">
    <property type="entry name" value="PROPHAGE INTEGRASE INTD-RELATED"/>
    <property type="match status" value="1"/>
</dbReference>
<feature type="domain" description="Core-binding (CB)" evidence="7">
    <location>
        <begin position="1"/>
        <end position="80"/>
    </location>
</feature>
<dbReference type="PROSITE" id="PS51898">
    <property type="entry name" value="TYR_RECOMBINASE"/>
    <property type="match status" value="1"/>
</dbReference>
<dbReference type="InterPro" id="IPR050090">
    <property type="entry name" value="Tyrosine_recombinase_XerCD"/>
</dbReference>
<dbReference type="PANTHER" id="PTHR30349">
    <property type="entry name" value="PHAGE INTEGRASE-RELATED"/>
    <property type="match status" value="1"/>
</dbReference>
<dbReference type="InterPro" id="IPR013762">
    <property type="entry name" value="Integrase-like_cat_sf"/>
</dbReference>
<feature type="domain" description="Tyr recombinase" evidence="6">
    <location>
        <begin position="101"/>
        <end position="291"/>
    </location>
</feature>
<proteinExistence type="inferred from homology"/>
<keyword evidence="9" id="KW-1185">Reference proteome</keyword>
<name>A0ABM8Q3F8_9BACT</name>
<dbReference type="Gene3D" id="1.10.150.130">
    <property type="match status" value="1"/>
</dbReference>
<dbReference type="PROSITE" id="PS51900">
    <property type="entry name" value="CB"/>
    <property type="match status" value="1"/>
</dbReference>
<dbReference type="SUPFAM" id="SSF56349">
    <property type="entry name" value="DNA breaking-rejoining enzymes"/>
    <property type="match status" value="1"/>
</dbReference>
<dbReference type="Proteomes" id="UP000789803">
    <property type="component" value="Unassembled WGS sequence"/>
</dbReference>
<evidence type="ECO:0000313" key="9">
    <source>
        <dbReference type="Proteomes" id="UP000789803"/>
    </source>
</evidence>
<keyword evidence="4" id="KW-0233">DNA recombination</keyword>
<comment type="similarity">
    <text evidence="1">Belongs to the 'phage' integrase family.</text>
</comment>
<evidence type="ECO:0000256" key="1">
    <source>
        <dbReference type="ARBA" id="ARBA00008857"/>
    </source>
</evidence>
<dbReference type="InterPro" id="IPR010998">
    <property type="entry name" value="Integrase_recombinase_N"/>
</dbReference>
<reference evidence="8 9" key="1">
    <citation type="submission" date="2020-11" db="EMBL/GenBank/DDBJ databases">
        <authorList>
            <person name="Peeters C."/>
        </authorList>
    </citation>
    <scope>NUCLEOTIDE SEQUENCE [LARGE SCALE GENOMIC DNA]</scope>
    <source>
        <strain evidence="8 9">LMG 7974</strain>
    </source>
</reference>
<comment type="caution">
    <text evidence="8">The sequence shown here is derived from an EMBL/GenBank/DDBJ whole genome shotgun (WGS) entry which is preliminary data.</text>
</comment>
<evidence type="ECO:0000256" key="2">
    <source>
        <dbReference type="ARBA" id="ARBA00022908"/>
    </source>
</evidence>
<dbReference type="Gene3D" id="1.10.443.10">
    <property type="entry name" value="Intergrase catalytic core"/>
    <property type="match status" value="1"/>
</dbReference>
<evidence type="ECO:0000256" key="5">
    <source>
        <dbReference type="PROSITE-ProRule" id="PRU01248"/>
    </source>
</evidence>
<protein>
    <submittedName>
        <fullName evidence="8">Defective protein IntQ</fullName>
    </submittedName>
</protein>
<dbReference type="InterPro" id="IPR044068">
    <property type="entry name" value="CB"/>
</dbReference>
<keyword evidence="3 5" id="KW-0238">DNA-binding</keyword>
<dbReference type="Pfam" id="PF14659">
    <property type="entry name" value="Phage_int_SAM_3"/>
    <property type="match status" value="1"/>
</dbReference>
<keyword evidence="2" id="KW-0229">DNA integration</keyword>